<keyword evidence="6 10" id="KW-0418">Kinase</keyword>
<evidence type="ECO:0000256" key="8">
    <source>
        <dbReference type="ARBA" id="ARBA00023012"/>
    </source>
</evidence>
<dbReference type="AlphaFoldDB" id="A6NX81"/>
<dbReference type="eggNOG" id="COG2205">
    <property type="taxonomic scope" value="Bacteria"/>
</dbReference>
<evidence type="ECO:0000313" key="11">
    <source>
        <dbReference type="Proteomes" id="UP000003639"/>
    </source>
</evidence>
<reference evidence="10 11" key="1">
    <citation type="submission" date="2007-04" db="EMBL/GenBank/DDBJ databases">
        <authorList>
            <person name="Fulton L."/>
            <person name="Clifton S."/>
            <person name="Fulton B."/>
            <person name="Xu J."/>
            <person name="Minx P."/>
            <person name="Pepin K.H."/>
            <person name="Johnson M."/>
            <person name="Thiruvilangam P."/>
            <person name="Bhonagiri V."/>
            <person name="Nash W.E."/>
            <person name="Mardis E.R."/>
            <person name="Wilson R.K."/>
        </authorList>
    </citation>
    <scope>NUCLEOTIDE SEQUENCE [LARGE SCALE GENOMIC DNA]</scope>
    <source>
        <strain evidence="10 11">ATCC 29799</strain>
    </source>
</reference>
<dbReference type="Proteomes" id="UP000003639">
    <property type="component" value="Unassembled WGS sequence"/>
</dbReference>
<protein>
    <recommendedName>
        <fullName evidence="3">histidine kinase</fullName>
        <ecNumber evidence="3">2.7.13.3</ecNumber>
    </recommendedName>
</protein>
<dbReference type="GO" id="GO:0016020">
    <property type="term" value="C:membrane"/>
    <property type="evidence" value="ECO:0007669"/>
    <property type="project" value="UniProtKB-SubCell"/>
</dbReference>
<dbReference type="InterPro" id="IPR036890">
    <property type="entry name" value="HATPase_C_sf"/>
</dbReference>
<dbReference type="InterPro" id="IPR004358">
    <property type="entry name" value="Sig_transdc_His_kin-like_C"/>
</dbReference>
<dbReference type="InterPro" id="IPR000014">
    <property type="entry name" value="PAS"/>
</dbReference>
<dbReference type="SMART" id="SM00387">
    <property type="entry name" value="HATPase_c"/>
    <property type="match status" value="1"/>
</dbReference>
<evidence type="ECO:0000256" key="3">
    <source>
        <dbReference type="ARBA" id="ARBA00012438"/>
    </source>
</evidence>
<evidence type="ECO:0000256" key="4">
    <source>
        <dbReference type="ARBA" id="ARBA00022679"/>
    </source>
</evidence>
<dbReference type="GO" id="GO:0004673">
    <property type="term" value="F:protein histidine kinase activity"/>
    <property type="evidence" value="ECO:0007669"/>
    <property type="project" value="UniProtKB-EC"/>
</dbReference>
<evidence type="ECO:0000256" key="2">
    <source>
        <dbReference type="ARBA" id="ARBA00004370"/>
    </source>
</evidence>
<evidence type="ECO:0000256" key="6">
    <source>
        <dbReference type="ARBA" id="ARBA00022777"/>
    </source>
</evidence>
<dbReference type="PROSITE" id="PS50109">
    <property type="entry name" value="HIS_KIN"/>
    <property type="match status" value="1"/>
</dbReference>
<evidence type="ECO:0000256" key="7">
    <source>
        <dbReference type="ARBA" id="ARBA00022840"/>
    </source>
</evidence>
<dbReference type="InterPro" id="IPR003594">
    <property type="entry name" value="HATPase_dom"/>
</dbReference>
<evidence type="ECO:0000259" key="9">
    <source>
        <dbReference type="PROSITE" id="PS50109"/>
    </source>
</evidence>
<dbReference type="GO" id="GO:0000156">
    <property type="term" value="F:phosphorelay response regulator activity"/>
    <property type="evidence" value="ECO:0007669"/>
    <property type="project" value="TreeGrafter"/>
</dbReference>
<dbReference type="Pfam" id="PF02518">
    <property type="entry name" value="HATPase_c"/>
    <property type="match status" value="1"/>
</dbReference>
<dbReference type="GO" id="GO:0007234">
    <property type="term" value="P:osmosensory signaling via phosphorelay pathway"/>
    <property type="evidence" value="ECO:0007669"/>
    <property type="project" value="TreeGrafter"/>
</dbReference>
<keyword evidence="11" id="KW-1185">Reference proteome</keyword>
<name>A6NX81_9FIRM</name>
<reference evidence="10 11" key="2">
    <citation type="submission" date="2007-06" db="EMBL/GenBank/DDBJ databases">
        <title>Draft genome sequence of Pseudoflavonifractor capillosus ATCC 29799.</title>
        <authorList>
            <person name="Sudarsanam P."/>
            <person name="Ley R."/>
            <person name="Guruge J."/>
            <person name="Turnbaugh P.J."/>
            <person name="Mahowald M."/>
            <person name="Liep D."/>
            <person name="Gordon J."/>
        </authorList>
    </citation>
    <scope>NUCLEOTIDE SEQUENCE [LARGE SCALE GENOMIC DNA]</scope>
    <source>
        <strain evidence="10 11">ATCC 29799</strain>
    </source>
</reference>
<evidence type="ECO:0000256" key="1">
    <source>
        <dbReference type="ARBA" id="ARBA00000085"/>
    </source>
</evidence>
<dbReference type="InterPro" id="IPR005467">
    <property type="entry name" value="His_kinase_dom"/>
</dbReference>
<dbReference type="PANTHER" id="PTHR42878:SF7">
    <property type="entry name" value="SENSOR HISTIDINE KINASE GLRK"/>
    <property type="match status" value="1"/>
</dbReference>
<accession>A6NX81</accession>
<dbReference type="CDD" id="cd00075">
    <property type="entry name" value="HATPase"/>
    <property type="match status" value="1"/>
</dbReference>
<proteinExistence type="predicted"/>
<dbReference type="GO" id="GO:0030295">
    <property type="term" value="F:protein kinase activator activity"/>
    <property type="evidence" value="ECO:0007669"/>
    <property type="project" value="TreeGrafter"/>
</dbReference>
<feature type="domain" description="Histidine kinase" evidence="9">
    <location>
        <begin position="101"/>
        <end position="304"/>
    </location>
</feature>
<dbReference type="PRINTS" id="PR00344">
    <property type="entry name" value="BCTRLSENSOR"/>
</dbReference>
<keyword evidence="8" id="KW-0902">Two-component regulatory system</keyword>
<dbReference type="EMBL" id="AAXG02000019">
    <property type="protein sequence ID" value="EDM99429.1"/>
    <property type="molecule type" value="Genomic_DNA"/>
</dbReference>
<evidence type="ECO:0000313" key="10">
    <source>
        <dbReference type="EMBL" id="EDM99429.1"/>
    </source>
</evidence>
<dbReference type="SUPFAM" id="SSF55874">
    <property type="entry name" value="ATPase domain of HSP90 chaperone/DNA topoisomerase II/histidine kinase"/>
    <property type="match status" value="1"/>
</dbReference>
<comment type="catalytic activity">
    <reaction evidence="1">
        <text>ATP + protein L-histidine = ADP + protein N-phospho-L-histidine.</text>
        <dbReference type="EC" id="2.7.13.3"/>
    </reaction>
</comment>
<dbReference type="STRING" id="411467.BACCAP_02826"/>
<dbReference type="Pfam" id="PF13188">
    <property type="entry name" value="PAS_8"/>
    <property type="match status" value="1"/>
</dbReference>
<keyword evidence="7" id="KW-0067">ATP-binding</keyword>
<keyword evidence="4" id="KW-0808">Transferase</keyword>
<evidence type="ECO:0000256" key="5">
    <source>
        <dbReference type="ARBA" id="ARBA00022741"/>
    </source>
</evidence>
<gene>
    <name evidence="10" type="ORF">BACCAP_02826</name>
</gene>
<keyword evidence="5" id="KW-0547">Nucleotide-binding</keyword>
<organism evidence="10 11">
    <name type="scientific">Pseudoflavonifractor capillosus ATCC 29799</name>
    <dbReference type="NCBI Taxonomy" id="411467"/>
    <lineage>
        <taxon>Bacteria</taxon>
        <taxon>Bacillati</taxon>
        <taxon>Bacillota</taxon>
        <taxon>Clostridia</taxon>
        <taxon>Eubacteriales</taxon>
        <taxon>Oscillospiraceae</taxon>
        <taxon>Pseudoflavonifractor</taxon>
    </lineage>
</organism>
<dbReference type="OrthoDB" id="1849816at2"/>
<comment type="caution">
    <text evidence="10">The sequence shown here is derived from an EMBL/GenBank/DDBJ whole genome shotgun (WGS) entry which is preliminary data.</text>
</comment>
<sequence>MDGVSFSPFSLEHVPFPALVVRDGNIVTCNGAAAELLGLNPAGGPAPDFLAGISASSGPVTGTCTAAGQSWRFSLSPLEDGLLAVLLPQDPEGSPFPGTAALLEQMRQHMNNLTAVTQLIAPALQDLGPKYQQYLGIMNQSFYRMLRLMNNAETAGALAEGRLTLSAGPLDLAGLCRELCAKVSGLAEAAGVSFRFDDQQGSLLTTGDNELIQQMLLCLISNALKAAGNGGRAGLRLTETGGRAILTVWDSGSGLDGETGAKVWGAGSGLPIARQIAALHGGVLMLENRPGEGLRVTVSLPVRRPEQPPVLRTPQRAADRTGGFPQVLIELSSVLPWQSFTPDTLE</sequence>
<dbReference type="PANTHER" id="PTHR42878">
    <property type="entry name" value="TWO-COMPONENT HISTIDINE KINASE"/>
    <property type="match status" value="1"/>
</dbReference>
<dbReference type="InterPro" id="IPR050351">
    <property type="entry name" value="BphY/WalK/GraS-like"/>
</dbReference>
<dbReference type="Gene3D" id="3.30.565.10">
    <property type="entry name" value="Histidine kinase-like ATPase, C-terminal domain"/>
    <property type="match status" value="1"/>
</dbReference>
<dbReference type="GO" id="GO:0005524">
    <property type="term" value="F:ATP binding"/>
    <property type="evidence" value="ECO:0007669"/>
    <property type="project" value="UniProtKB-KW"/>
</dbReference>
<comment type="subcellular location">
    <subcellularLocation>
        <location evidence="2">Membrane</location>
    </subcellularLocation>
</comment>
<dbReference type="RefSeq" id="WP_006573355.1">
    <property type="nucleotide sequence ID" value="NZ_AAXG02000019.1"/>
</dbReference>
<dbReference type="EC" id="2.7.13.3" evidence="3"/>